<dbReference type="SUPFAM" id="SSF47769">
    <property type="entry name" value="SAM/Pointed domain"/>
    <property type="match status" value="1"/>
</dbReference>
<dbReference type="AlphaFoldDB" id="A0AAD3CWA7"/>
<evidence type="ECO:0000256" key="2">
    <source>
        <dbReference type="SAM" id="Phobius"/>
    </source>
</evidence>
<feature type="transmembrane region" description="Helical" evidence="2">
    <location>
        <begin position="169"/>
        <end position="188"/>
    </location>
</feature>
<feature type="region of interest" description="Disordered" evidence="1">
    <location>
        <begin position="407"/>
        <end position="429"/>
    </location>
</feature>
<comment type="caution">
    <text evidence="3">The sequence shown here is derived from an EMBL/GenBank/DDBJ whole genome shotgun (WGS) entry which is preliminary data.</text>
</comment>
<feature type="region of interest" description="Disordered" evidence="1">
    <location>
        <begin position="361"/>
        <end position="387"/>
    </location>
</feature>
<dbReference type="EMBL" id="BLLK01000046">
    <property type="protein sequence ID" value="GFH53227.1"/>
    <property type="molecule type" value="Genomic_DNA"/>
</dbReference>
<evidence type="ECO:0008006" key="5">
    <source>
        <dbReference type="Google" id="ProtNLM"/>
    </source>
</evidence>
<keyword evidence="2" id="KW-0472">Membrane</keyword>
<sequence>MNPTLIAPVIAISTLSSLLQYHEIRNRSAKKESSKTIAYQVALLLSLQLSHALISFSHQNGDTTKIQQYQDIILISYAAIFLALLDACTSLIPSTKVSQRGTFAIMNGNASRYSTFKALPCNNTFKSFLSELLSPKAVIHSMIPSTTILLYVTVYLELITDENEKDRKWIQYVTFLSSTVCIHFYHILKMKKRSRKNQMNGTNMNIHSSKSTMKPDERSWEQWSTNQVLQWISCIYTSENSSVHASRHSSNIKLGDGDLDDILDIVSRERIHGACLPALNMNDLRSFGMSYGEAMVLLCEISELMQQFPPTKVYHATSGYSIRGVESASSNRNSHDGIDLDEWLGRKNLNSEQPAPQPMLQVQAPQFPPQPQVNTVGNSSSQAGTSSNIHKDLIEMRLAEIKAKSGISNDIESPVPPPSSTLQTQQPPIDINNIDPKILETMPPGVREIAKRRPDLVQALIQNKQEQMKHDANKLSPIREESTNQGLDGVIDQDMDSIEAMEYHEDHFGEDGMDEEYGFGSDDFNDEMVGLVRRRRK</sequence>
<reference evidence="3 4" key="1">
    <citation type="journal article" date="2021" name="Sci. Rep.">
        <title>The genome of the diatom Chaetoceros tenuissimus carries an ancient integrated fragment of an extant virus.</title>
        <authorList>
            <person name="Hongo Y."/>
            <person name="Kimura K."/>
            <person name="Takaki Y."/>
            <person name="Yoshida Y."/>
            <person name="Baba S."/>
            <person name="Kobayashi G."/>
            <person name="Nagasaki K."/>
            <person name="Hano T."/>
            <person name="Tomaru Y."/>
        </authorList>
    </citation>
    <scope>NUCLEOTIDE SEQUENCE [LARGE SCALE GENOMIC DNA]</scope>
    <source>
        <strain evidence="3 4">NIES-3715</strain>
    </source>
</reference>
<dbReference type="InterPro" id="IPR013761">
    <property type="entry name" value="SAM/pointed_sf"/>
</dbReference>
<gene>
    <name evidence="3" type="ORF">CTEN210_09703</name>
</gene>
<organism evidence="3 4">
    <name type="scientific">Chaetoceros tenuissimus</name>
    <dbReference type="NCBI Taxonomy" id="426638"/>
    <lineage>
        <taxon>Eukaryota</taxon>
        <taxon>Sar</taxon>
        <taxon>Stramenopiles</taxon>
        <taxon>Ochrophyta</taxon>
        <taxon>Bacillariophyta</taxon>
        <taxon>Coscinodiscophyceae</taxon>
        <taxon>Chaetocerotophycidae</taxon>
        <taxon>Chaetocerotales</taxon>
        <taxon>Chaetocerotaceae</taxon>
        <taxon>Chaetoceros</taxon>
    </lineage>
</organism>
<evidence type="ECO:0000256" key="1">
    <source>
        <dbReference type="SAM" id="MobiDB-lite"/>
    </source>
</evidence>
<feature type="compositionally biased region" description="Low complexity" evidence="1">
    <location>
        <begin position="420"/>
        <end position="429"/>
    </location>
</feature>
<feature type="transmembrane region" description="Helical" evidence="2">
    <location>
        <begin position="74"/>
        <end position="92"/>
    </location>
</feature>
<evidence type="ECO:0000313" key="3">
    <source>
        <dbReference type="EMBL" id="GFH53227.1"/>
    </source>
</evidence>
<feature type="compositionally biased region" description="Polar residues" evidence="1">
    <location>
        <begin position="374"/>
        <end position="387"/>
    </location>
</feature>
<keyword evidence="2" id="KW-1133">Transmembrane helix</keyword>
<protein>
    <recommendedName>
        <fullName evidence="5">SAM domain-containing protein</fullName>
    </recommendedName>
</protein>
<keyword evidence="2" id="KW-0812">Transmembrane</keyword>
<feature type="transmembrane region" description="Helical" evidence="2">
    <location>
        <begin position="6"/>
        <end position="24"/>
    </location>
</feature>
<feature type="transmembrane region" description="Helical" evidence="2">
    <location>
        <begin position="36"/>
        <end position="54"/>
    </location>
</feature>
<dbReference type="Gene3D" id="1.10.150.50">
    <property type="entry name" value="Transcription Factor, Ets-1"/>
    <property type="match status" value="1"/>
</dbReference>
<proteinExistence type="predicted"/>
<feature type="transmembrane region" description="Helical" evidence="2">
    <location>
        <begin position="137"/>
        <end position="157"/>
    </location>
</feature>
<name>A0AAD3CWA7_9STRA</name>
<keyword evidence="4" id="KW-1185">Reference proteome</keyword>
<accession>A0AAD3CWA7</accession>
<dbReference type="Proteomes" id="UP001054902">
    <property type="component" value="Unassembled WGS sequence"/>
</dbReference>
<evidence type="ECO:0000313" key="4">
    <source>
        <dbReference type="Proteomes" id="UP001054902"/>
    </source>
</evidence>